<protein>
    <submittedName>
        <fullName evidence="2">Uncharacterized protein</fullName>
    </submittedName>
</protein>
<keyword evidence="1" id="KW-0472">Membrane</keyword>
<keyword evidence="3" id="KW-1185">Reference proteome</keyword>
<gene>
    <name evidence="2" type="ORF">G3446_08380</name>
</gene>
<reference evidence="2 3" key="1">
    <citation type="submission" date="2020-02" db="EMBL/GenBank/DDBJ databases">
        <title>Genome sequences of Thiorhodococcus mannitoliphagus and Thiorhodococcus minor, purple sulfur photosynthetic bacteria in the gammaproteobacterial family, Chromatiaceae.</title>
        <authorList>
            <person name="Aviles F.A."/>
            <person name="Meyer T.E."/>
            <person name="Kyndt J.A."/>
        </authorList>
    </citation>
    <scope>NUCLEOTIDE SEQUENCE [LARGE SCALE GENOMIC DNA]</scope>
    <source>
        <strain evidence="2 3">DSM 11518</strain>
    </source>
</reference>
<keyword evidence="1" id="KW-1133">Transmembrane helix</keyword>
<feature type="transmembrane region" description="Helical" evidence="1">
    <location>
        <begin position="46"/>
        <end position="67"/>
    </location>
</feature>
<evidence type="ECO:0000256" key="1">
    <source>
        <dbReference type="SAM" id="Phobius"/>
    </source>
</evidence>
<feature type="transmembrane region" description="Helical" evidence="1">
    <location>
        <begin position="74"/>
        <end position="96"/>
    </location>
</feature>
<dbReference type="RefSeq" id="WP_164452383.1">
    <property type="nucleotide sequence ID" value="NZ_JAAIJQ010000019.1"/>
</dbReference>
<proteinExistence type="predicted"/>
<sequence>MMKALSLPSLTLGVTGWGLTVAVTMVMLSGPFETRTCHTSCVQTLFFSAVAAGVVGLILAVVAFGRADRGRLEALALLVSGPLCAVFAALIFIGMLA</sequence>
<evidence type="ECO:0000313" key="3">
    <source>
        <dbReference type="Proteomes" id="UP000483379"/>
    </source>
</evidence>
<keyword evidence="1" id="KW-0812">Transmembrane</keyword>
<dbReference type="AlphaFoldDB" id="A0A6M0K002"/>
<organism evidence="2 3">
    <name type="scientific">Thiorhodococcus minor</name>
    <dbReference type="NCBI Taxonomy" id="57489"/>
    <lineage>
        <taxon>Bacteria</taxon>
        <taxon>Pseudomonadati</taxon>
        <taxon>Pseudomonadota</taxon>
        <taxon>Gammaproteobacteria</taxon>
        <taxon>Chromatiales</taxon>
        <taxon>Chromatiaceae</taxon>
        <taxon>Thiorhodococcus</taxon>
    </lineage>
</organism>
<dbReference type="EMBL" id="JAAIJQ010000019">
    <property type="protein sequence ID" value="NEV61907.1"/>
    <property type="molecule type" value="Genomic_DNA"/>
</dbReference>
<accession>A0A6M0K002</accession>
<comment type="caution">
    <text evidence="2">The sequence shown here is derived from an EMBL/GenBank/DDBJ whole genome shotgun (WGS) entry which is preliminary data.</text>
</comment>
<dbReference type="Proteomes" id="UP000483379">
    <property type="component" value="Unassembled WGS sequence"/>
</dbReference>
<name>A0A6M0K002_9GAMM</name>
<evidence type="ECO:0000313" key="2">
    <source>
        <dbReference type="EMBL" id="NEV61907.1"/>
    </source>
</evidence>